<evidence type="ECO:0000313" key="3">
    <source>
        <dbReference type="Proteomes" id="UP000002139"/>
    </source>
</evidence>
<dbReference type="KEGG" id="scl:sce1183"/>
<dbReference type="EMBL" id="AM746676">
    <property type="protein sequence ID" value="CAN91340.1"/>
    <property type="molecule type" value="Genomic_DNA"/>
</dbReference>
<dbReference type="HOGENOM" id="CLU_422048_0_0_7"/>
<feature type="compositionally biased region" description="Low complexity" evidence="1">
    <location>
        <begin position="173"/>
        <end position="196"/>
    </location>
</feature>
<organism evidence="2 3">
    <name type="scientific">Sorangium cellulosum (strain So ce56)</name>
    <name type="common">Polyangium cellulosum (strain So ce56)</name>
    <dbReference type="NCBI Taxonomy" id="448385"/>
    <lineage>
        <taxon>Bacteria</taxon>
        <taxon>Pseudomonadati</taxon>
        <taxon>Myxococcota</taxon>
        <taxon>Polyangia</taxon>
        <taxon>Polyangiales</taxon>
        <taxon>Polyangiaceae</taxon>
        <taxon>Sorangium</taxon>
    </lineage>
</organism>
<evidence type="ECO:0000313" key="2">
    <source>
        <dbReference type="EMBL" id="CAN91340.1"/>
    </source>
</evidence>
<dbReference type="AlphaFoldDB" id="A9F180"/>
<dbReference type="Proteomes" id="UP000002139">
    <property type="component" value="Chromosome"/>
</dbReference>
<gene>
    <name evidence="2" type="ordered locus">sce1183</name>
</gene>
<dbReference type="Gene3D" id="2.40.160.10">
    <property type="entry name" value="Porin"/>
    <property type="match status" value="1"/>
</dbReference>
<dbReference type="SUPFAM" id="SSF56935">
    <property type="entry name" value="Porins"/>
    <property type="match status" value="1"/>
</dbReference>
<name>A9F180_SORC5</name>
<keyword evidence="3" id="KW-1185">Reference proteome</keyword>
<reference evidence="2 3" key="1">
    <citation type="journal article" date="2007" name="Nat. Biotechnol.">
        <title>Complete genome sequence of the myxobacterium Sorangium cellulosum.</title>
        <authorList>
            <person name="Schneiker S."/>
            <person name="Perlova O."/>
            <person name="Kaiser O."/>
            <person name="Gerth K."/>
            <person name="Alici A."/>
            <person name="Altmeyer M.O."/>
            <person name="Bartels D."/>
            <person name="Bekel T."/>
            <person name="Beyer S."/>
            <person name="Bode E."/>
            <person name="Bode H.B."/>
            <person name="Bolten C.J."/>
            <person name="Choudhuri J.V."/>
            <person name="Doss S."/>
            <person name="Elnakady Y.A."/>
            <person name="Frank B."/>
            <person name="Gaigalat L."/>
            <person name="Goesmann A."/>
            <person name="Groeger C."/>
            <person name="Gross F."/>
            <person name="Jelsbak L."/>
            <person name="Jelsbak L."/>
            <person name="Kalinowski J."/>
            <person name="Kegler C."/>
            <person name="Knauber T."/>
            <person name="Konietzny S."/>
            <person name="Kopp M."/>
            <person name="Krause L."/>
            <person name="Krug D."/>
            <person name="Linke B."/>
            <person name="Mahmud T."/>
            <person name="Martinez-Arias R."/>
            <person name="McHardy A.C."/>
            <person name="Merai M."/>
            <person name="Meyer F."/>
            <person name="Mormann S."/>
            <person name="Munoz-Dorado J."/>
            <person name="Perez J."/>
            <person name="Pradella S."/>
            <person name="Rachid S."/>
            <person name="Raddatz G."/>
            <person name="Rosenau F."/>
            <person name="Rueckert C."/>
            <person name="Sasse F."/>
            <person name="Scharfe M."/>
            <person name="Schuster S.C."/>
            <person name="Suen G."/>
            <person name="Treuner-Lange A."/>
            <person name="Velicer G.J."/>
            <person name="Vorholter F.-J."/>
            <person name="Weissman K.J."/>
            <person name="Welch R.D."/>
            <person name="Wenzel S.C."/>
            <person name="Whitworth D.E."/>
            <person name="Wilhelm S."/>
            <person name="Wittmann C."/>
            <person name="Bloecker H."/>
            <person name="Puehler A."/>
            <person name="Mueller R."/>
        </authorList>
    </citation>
    <scope>NUCLEOTIDE SEQUENCE [LARGE SCALE GENOMIC DNA]</scope>
    <source>
        <strain evidence="3">So ce56</strain>
    </source>
</reference>
<accession>A9F180</accession>
<sequence>MHGDPGRPGCGVRHRDDALPRSHVQLLPRRLGDQRLLHQPGMRGLRRLRGWIHVRPHGHPILLSPAADRRGEALRRRRGLRGDRGHVLQYPSDAKVSGPRLHALAEQLLHRHRVLRPYRLWDRAISVRRGRELPQLKTRSIELRGVPVHLAFAVSSALLLGSSYAAAQAAPTPAEATGPAAPSGQAPAPDGSGAVQPPEPAPPAQPAASAEPGAANTPSPAASPASSAAAPRPQAGAAGPVDAGAAPGAGGESLTQALAGEEVAEELTSEETKLSVYGFADFTFATLLSDEKTSGALTGVGPNPTFYVGNLNVYLDSNLGKKFRSLIELRFTYLPDGAIVTDPATFQSARISAAFPDYTDFNRPKKVGGVIIERAWLEYAAHPLFNVRLGQWLTPYGIWNVDHGTPVILSVTRPYIVGSEWLPQRQTGIEAHGSHGIGDTQIGYHLTLSNGRGPVDSYMDLDNNKAVGWRLWLRQDTPFGNVAVGTSGYKGRYTDAGQVTTLEDGAFATSFPVTARYDELGLAADLKYTWGGFLFQSEYIMHDVRYDDDHRPAGLTPGTWTPDNRGWGFYFQTGYRLPWYGIMPWFGFEYDRTGKSSFVYEACDIVGGLNIRPTENVVLKVVGVHVWMPYLKEKSIDLDQFITQAAWSF</sequence>
<feature type="region of interest" description="Disordered" evidence="1">
    <location>
        <begin position="173"/>
        <end position="252"/>
    </location>
</feature>
<feature type="compositionally biased region" description="Low complexity" evidence="1">
    <location>
        <begin position="206"/>
        <end position="246"/>
    </location>
</feature>
<proteinExistence type="predicted"/>
<evidence type="ECO:0008006" key="4">
    <source>
        <dbReference type="Google" id="ProtNLM"/>
    </source>
</evidence>
<evidence type="ECO:0000256" key="1">
    <source>
        <dbReference type="SAM" id="MobiDB-lite"/>
    </source>
</evidence>
<dbReference type="InterPro" id="IPR023614">
    <property type="entry name" value="Porin_dom_sf"/>
</dbReference>
<protein>
    <recommendedName>
        <fullName evidence="4">Porin</fullName>
    </recommendedName>
</protein>